<dbReference type="EMBL" id="JBIMZQ010000014">
    <property type="protein sequence ID" value="KAL3667429.1"/>
    <property type="molecule type" value="Genomic_DNA"/>
</dbReference>
<reference evidence="2 3" key="1">
    <citation type="submission" date="2024-09" db="EMBL/GenBank/DDBJ databases">
        <title>Genome sequencing and assembly of Phytophthora oleae, isolate VK10A, causative agent of rot of olive drupes.</title>
        <authorList>
            <person name="Conti Taguali S."/>
            <person name="Riolo M."/>
            <person name="La Spada F."/>
            <person name="Cacciola S.O."/>
            <person name="Dionisio G."/>
        </authorList>
    </citation>
    <scope>NUCLEOTIDE SEQUENCE [LARGE SCALE GENOMIC DNA]</scope>
    <source>
        <strain evidence="2 3">VK10A</strain>
    </source>
</reference>
<feature type="compositionally biased region" description="Low complexity" evidence="1">
    <location>
        <begin position="46"/>
        <end position="65"/>
    </location>
</feature>
<comment type="caution">
    <text evidence="2">The sequence shown here is derived from an EMBL/GenBank/DDBJ whole genome shotgun (WGS) entry which is preliminary data.</text>
</comment>
<dbReference type="Proteomes" id="UP001632037">
    <property type="component" value="Unassembled WGS sequence"/>
</dbReference>
<organism evidence="2 3">
    <name type="scientific">Phytophthora oleae</name>
    <dbReference type="NCBI Taxonomy" id="2107226"/>
    <lineage>
        <taxon>Eukaryota</taxon>
        <taxon>Sar</taxon>
        <taxon>Stramenopiles</taxon>
        <taxon>Oomycota</taxon>
        <taxon>Peronosporomycetes</taxon>
        <taxon>Peronosporales</taxon>
        <taxon>Peronosporaceae</taxon>
        <taxon>Phytophthora</taxon>
    </lineage>
</organism>
<proteinExistence type="predicted"/>
<evidence type="ECO:0000256" key="1">
    <source>
        <dbReference type="SAM" id="MobiDB-lite"/>
    </source>
</evidence>
<feature type="compositionally biased region" description="Pro residues" evidence="1">
    <location>
        <begin position="66"/>
        <end position="77"/>
    </location>
</feature>
<feature type="region of interest" description="Disordered" evidence="1">
    <location>
        <begin position="43"/>
        <end position="108"/>
    </location>
</feature>
<gene>
    <name evidence="2" type="ORF">V7S43_007655</name>
</gene>
<accession>A0ABD3FQY2</accession>
<protein>
    <submittedName>
        <fullName evidence="2">Uncharacterized protein</fullName>
    </submittedName>
</protein>
<evidence type="ECO:0000313" key="2">
    <source>
        <dbReference type="EMBL" id="KAL3667429.1"/>
    </source>
</evidence>
<dbReference type="AlphaFoldDB" id="A0ABD3FQY2"/>
<sequence length="108" mass="11087">MPQSALTTHASRCSKRPIKCIRCCQLFPADTIVAHSTNCKFVPGTSPAASSASPQPNANASRAPIKIPPPPPFPPPATATTPVSTPQQNTRSASVDSPAKGGLATVKT</sequence>
<evidence type="ECO:0000313" key="3">
    <source>
        <dbReference type="Proteomes" id="UP001632037"/>
    </source>
</evidence>
<keyword evidence="3" id="KW-1185">Reference proteome</keyword>
<name>A0ABD3FQY2_9STRA</name>